<feature type="transmembrane region" description="Helical" evidence="7">
    <location>
        <begin position="818"/>
        <end position="838"/>
    </location>
</feature>
<evidence type="ECO:0000256" key="6">
    <source>
        <dbReference type="ARBA" id="ARBA00023136"/>
    </source>
</evidence>
<proteinExistence type="predicted"/>
<dbReference type="InterPro" id="IPR036640">
    <property type="entry name" value="ABC1_TM_sf"/>
</dbReference>
<dbReference type="GO" id="GO:0016887">
    <property type="term" value="F:ATP hydrolysis activity"/>
    <property type="evidence" value="ECO:0007669"/>
    <property type="project" value="InterPro"/>
</dbReference>
<feature type="transmembrane region" description="Helical" evidence="7">
    <location>
        <begin position="188"/>
        <end position="210"/>
    </location>
</feature>
<dbReference type="InterPro" id="IPR039421">
    <property type="entry name" value="Type_1_exporter"/>
</dbReference>
<dbReference type="GO" id="GO:0016020">
    <property type="term" value="C:membrane"/>
    <property type="evidence" value="ECO:0007669"/>
    <property type="project" value="UniProtKB-SubCell"/>
</dbReference>
<sequence length="1242" mass="136862">MSSNLALETIAKHPTCTTKPHFTGIFRFASRADIPLLMVGSILITLSAIASPMQTIVYGKIFDKLAQFLSGDYSSVELFLHDLRVLIGAMMGIAGGRLIFAWLGITVWLIVGENTQMNARKSLFDSLLHKDVEWLGTKENLIGSITLFFRCIEEIRSGISENLGLFVQTIASVCCLFVIAMISLWSLTLIICCSIPLSAASSWVFGSLTAKYATRENMQNARASKILDWCFAQGDTVRVLNGKYLDLVHFGRVVDASAEAYTNMAFAISANSAVLKLLSNLVVVGGLAFGQYLVKTGQLGLGNVITAFSACVLFGTEISSVGDIVALLNKAQASSNTIDALDFEDHYASSTPSSAISDISCFSQKTPCQSMTLENLSFRYRNTDSDVLNHVSTTFTLSQMNFVVGESGSGKSTVALLLSGFLDKSKGEMFVDNVNFEFLAPEWFTENACFVELRPLIFERLLAANLLLGSNFHSGDRATETLLEEACAFADLTGFVSLLPNKLHTVLDSNKLSGGQIQKIGLARAWLANRPVLILDEALGSINQKLKLLIMEKIRVWRRNCLTLIISHDLTDIRGLDHVVVMEKGCVKSSGYADDMRSILPKLSLVSIKVEDDLANSHTEATETYNYMNNPAILRDLELMPAAGLQVEQTDSLGLIPIVKFCYKTTENKFLIALGLICSLLGGVATPGLSYCFAEVLLLIVKYSFSPSNGHGSVVTWCLIIVAVSVAELAVTFGSHMSLQYALEQWILKLRKLCLAKINDQDMSFFASSKPSYLNTLLMNDTRDLRNLVSEFLLGLLLVVSLTLLGLIWATVIGWKLALVGMAFVPLVFLVTLTYSFLLQKYETAYKDHVADAEKFSLEVVTAMRTVRVFGLATQLSSEYTDKLGRLYRAGCKRAVSGGFGIALLEFCGTSATATVLYYGMYLIVRHEYSQKQMIQVLTMLTFTVASASHLMKLLPEIARGQRAGTLISRILKLNELPVECEGTEKRALPNVNKAVLAFKNVAFAYSDPQSLSFKTVFKYLSFEVYSGEAVVFAGECGLGKSTITQLILRLHQQDRGEISYHGKDVRVYDPEWYRCNVALVGQEPHFFEGSVIDNLLYGLSGSARIRGEAHVEECLLAVNALEFVEKLPDYLDTIMGKECLFSLGQLQRLSIARVLLRKPKVIIFDEPTSRLDSENLAKISKLIFHDLHEIDPRLTTIVISHDPRVMAQASRILMVQKGAIAEDGPFEELIESNGAFSRFMA</sequence>
<dbReference type="SUPFAM" id="SSF52540">
    <property type="entry name" value="P-loop containing nucleoside triphosphate hydrolases"/>
    <property type="match status" value="2"/>
</dbReference>
<evidence type="ECO:0000313" key="11">
    <source>
        <dbReference type="Proteomes" id="UP000292447"/>
    </source>
</evidence>
<feature type="transmembrane region" description="Helical" evidence="7">
    <location>
        <begin position="305"/>
        <end position="328"/>
    </location>
</feature>
<gene>
    <name evidence="10" type="primary">MPUL0A03210</name>
    <name evidence="10" type="ORF">METSCH_A03210</name>
</gene>
<dbReference type="PANTHER" id="PTHR43394:SF1">
    <property type="entry name" value="ATP-BINDING CASSETTE SUB-FAMILY B MEMBER 10, MITOCHONDRIAL"/>
    <property type="match status" value="1"/>
</dbReference>
<dbReference type="Gene3D" id="3.40.50.300">
    <property type="entry name" value="P-loop containing nucleotide triphosphate hydrolases"/>
    <property type="match status" value="2"/>
</dbReference>
<dbReference type="AlphaFoldDB" id="A0A4P6XI23"/>
<dbReference type="EMBL" id="CP034456">
    <property type="protein sequence ID" value="QBM85696.1"/>
    <property type="molecule type" value="Genomic_DNA"/>
</dbReference>
<keyword evidence="3" id="KW-0547">Nucleotide-binding</keyword>
<organism evidence="10 11">
    <name type="scientific">Metschnikowia aff. pulcherrima</name>
    <dbReference type="NCBI Taxonomy" id="2163413"/>
    <lineage>
        <taxon>Eukaryota</taxon>
        <taxon>Fungi</taxon>
        <taxon>Dikarya</taxon>
        <taxon>Ascomycota</taxon>
        <taxon>Saccharomycotina</taxon>
        <taxon>Pichiomycetes</taxon>
        <taxon>Metschnikowiaceae</taxon>
        <taxon>Metschnikowia</taxon>
    </lineage>
</organism>
<evidence type="ECO:0000256" key="3">
    <source>
        <dbReference type="ARBA" id="ARBA00022741"/>
    </source>
</evidence>
<feature type="transmembrane region" description="Helical" evidence="7">
    <location>
        <begin position="670"/>
        <end position="694"/>
    </location>
</feature>
<feature type="transmembrane region" description="Helical" evidence="7">
    <location>
        <begin position="273"/>
        <end position="293"/>
    </location>
</feature>
<dbReference type="PANTHER" id="PTHR43394">
    <property type="entry name" value="ATP-DEPENDENT PERMEASE MDL1, MITOCHONDRIAL"/>
    <property type="match status" value="1"/>
</dbReference>
<keyword evidence="11" id="KW-1185">Reference proteome</keyword>
<dbReference type="InterPro" id="IPR011527">
    <property type="entry name" value="ABC1_TM_dom"/>
</dbReference>
<feature type="transmembrane region" description="Helical" evidence="7">
    <location>
        <begin position="792"/>
        <end position="812"/>
    </location>
</feature>
<feature type="transmembrane region" description="Helical" evidence="7">
    <location>
        <begin position="714"/>
        <end position="733"/>
    </location>
</feature>
<accession>A0A4P6XI23</accession>
<dbReference type="Pfam" id="PF00005">
    <property type="entry name" value="ABC_tran"/>
    <property type="match status" value="2"/>
</dbReference>
<dbReference type="InterPro" id="IPR017871">
    <property type="entry name" value="ABC_transporter-like_CS"/>
</dbReference>
<dbReference type="CDD" id="cd03228">
    <property type="entry name" value="ABCC_MRP_Like"/>
    <property type="match status" value="1"/>
</dbReference>
<dbReference type="Gene3D" id="1.20.1560.10">
    <property type="entry name" value="ABC transporter type 1, transmembrane domain"/>
    <property type="match status" value="1"/>
</dbReference>
<evidence type="ECO:0000259" key="9">
    <source>
        <dbReference type="PROSITE" id="PS50929"/>
    </source>
</evidence>
<reference evidence="11" key="1">
    <citation type="submission" date="2019-03" db="EMBL/GenBank/DDBJ databases">
        <title>Snf2 controls pulcherriminic acid biosynthesis and connects pigmentation and antifungal activity of the yeast Metschnikowia pulcherrima.</title>
        <authorList>
            <person name="Gore-Lloyd D."/>
            <person name="Sumann I."/>
            <person name="Brachmann A.O."/>
            <person name="Schneeberger K."/>
            <person name="Ortiz-Merino R.A."/>
            <person name="Moreno-Beltran M."/>
            <person name="Schlaefli M."/>
            <person name="Kirner P."/>
            <person name="Santos Kron A."/>
            <person name="Wolfe K.H."/>
            <person name="Piel J."/>
            <person name="Ahrens C.H."/>
            <person name="Henk D."/>
            <person name="Freimoser F.M."/>
        </authorList>
    </citation>
    <scope>NUCLEOTIDE SEQUENCE [LARGE SCALE GENOMIC DNA]</scope>
    <source>
        <strain evidence="11">APC 1.2</strain>
    </source>
</reference>
<evidence type="ECO:0000259" key="8">
    <source>
        <dbReference type="PROSITE" id="PS50893"/>
    </source>
</evidence>
<dbReference type="PROSITE" id="PS50893">
    <property type="entry name" value="ABC_TRANSPORTER_2"/>
    <property type="match status" value="2"/>
</dbReference>
<evidence type="ECO:0000313" key="10">
    <source>
        <dbReference type="EMBL" id="QBM85696.1"/>
    </source>
</evidence>
<feature type="transmembrane region" description="Helical" evidence="7">
    <location>
        <begin position="163"/>
        <end position="182"/>
    </location>
</feature>
<feature type="transmembrane region" description="Helical" evidence="7">
    <location>
        <begin position="895"/>
        <end position="921"/>
    </location>
</feature>
<dbReference type="InterPro" id="IPR003439">
    <property type="entry name" value="ABC_transporter-like_ATP-bd"/>
</dbReference>
<dbReference type="CDD" id="cd18578">
    <property type="entry name" value="ABC_6TM_Pgp_ABCB1_D2_like"/>
    <property type="match status" value="1"/>
</dbReference>
<dbReference type="GO" id="GO:0015421">
    <property type="term" value="F:ABC-type oligopeptide transporter activity"/>
    <property type="evidence" value="ECO:0007669"/>
    <property type="project" value="TreeGrafter"/>
</dbReference>
<dbReference type="CDD" id="cd18577">
    <property type="entry name" value="ABC_6TM_Pgp_ABCB1_D1_like"/>
    <property type="match status" value="1"/>
</dbReference>
<feature type="transmembrane region" description="Helical" evidence="7">
    <location>
        <begin position="85"/>
        <end position="111"/>
    </location>
</feature>
<dbReference type="Proteomes" id="UP000292447">
    <property type="component" value="Chromosome I"/>
</dbReference>
<dbReference type="PROSITE" id="PS50929">
    <property type="entry name" value="ABC_TM1F"/>
    <property type="match status" value="2"/>
</dbReference>
<evidence type="ECO:0000256" key="2">
    <source>
        <dbReference type="ARBA" id="ARBA00022692"/>
    </source>
</evidence>
<feature type="domain" description="ABC transmembrane type-1" evidence="9">
    <location>
        <begin position="39"/>
        <end position="330"/>
    </location>
</feature>
<dbReference type="InterPro" id="IPR027417">
    <property type="entry name" value="P-loop_NTPase"/>
</dbReference>
<name>A0A4P6XI23_9ASCO</name>
<comment type="subcellular location">
    <subcellularLocation>
        <location evidence="1">Membrane</location>
        <topology evidence="1">Multi-pass membrane protein</topology>
    </subcellularLocation>
</comment>
<dbReference type="PROSITE" id="PS00211">
    <property type="entry name" value="ABC_TRANSPORTER_1"/>
    <property type="match status" value="2"/>
</dbReference>
<evidence type="ECO:0000256" key="1">
    <source>
        <dbReference type="ARBA" id="ARBA00004141"/>
    </source>
</evidence>
<evidence type="ECO:0000256" key="7">
    <source>
        <dbReference type="SAM" id="Phobius"/>
    </source>
</evidence>
<keyword evidence="5 7" id="KW-1133">Transmembrane helix</keyword>
<keyword evidence="6 7" id="KW-0472">Membrane</keyword>
<dbReference type="SUPFAM" id="SSF90123">
    <property type="entry name" value="ABC transporter transmembrane region"/>
    <property type="match status" value="2"/>
</dbReference>
<protein>
    <submittedName>
        <fullName evidence="10">ATP-binding cassette, subfamily B (MDR/TAP), member 1</fullName>
    </submittedName>
</protein>
<dbReference type="SMART" id="SM00382">
    <property type="entry name" value="AAA"/>
    <property type="match status" value="2"/>
</dbReference>
<feature type="domain" description="ABC transporter" evidence="8">
    <location>
        <begin position="371"/>
        <end position="609"/>
    </location>
</feature>
<feature type="transmembrane region" description="Helical" evidence="7">
    <location>
        <begin position="36"/>
        <end position="58"/>
    </location>
</feature>
<dbReference type="GO" id="GO:0005524">
    <property type="term" value="F:ATP binding"/>
    <property type="evidence" value="ECO:0007669"/>
    <property type="project" value="UniProtKB-KW"/>
</dbReference>
<dbReference type="Pfam" id="PF00664">
    <property type="entry name" value="ABC_membrane"/>
    <property type="match status" value="2"/>
</dbReference>
<dbReference type="InterPro" id="IPR003593">
    <property type="entry name" value="AAA+_ATPase"/>
</dbReference>
<feature type="domain" description="ABC transporter" evidence="8">
    <location>
        <begin position="997"/>
        <end position="1241"/>
    </location>
</feature>
<evidence type="ECO:0000256" key="5">
    <source>
        <dbReference type="ARBA" id="ARBA00022989"/>
    </source>
</evidence>
<keyword evidence="4 10" id="KW-0067">ATP-binding</keyword>
<dbReference type="STRING" id="2163413.A0A4P6XI23"/>
<keyword evidence="2 7" id="KW-0812">Transmembrane</keyword>
<evidence type="ECO:0000256" key="4">
    <source>
        <dbReference type="ARBA" id="ARBA00022840"/>
    </source>
</evidence>
<feature type="domain" description="ABC transmembrane type-1" evidence="9">
    <location>
        <begin position="673"/>
        <end position="960"/>
    </location>
</feature>